<evidence type="ECO:0000256" key="16">
    <source>
        <dbReference type="SAM" id="Phobius"/>
    </source>
</evidence>
<feature type="signal peptide" evidence="17">
    <location>
        <begin position="1"/>
        <end position="17"/>
    </location>
</feature>
<sequence>MNLILLLLFFGLQDSTGEPPTHTPPESENPSRNDNQHLTWAHMDSVYMLQPCNKSREVIQNSWGGTISDGPLNYTQDTHCEWLIKAPPGYWISLKVDQIRTECSYDFLFVIDGMSYVQGQSKLLASFSGASNPHVNILAQSGYMLILLYSDPNYALEGFLAEYSISPCPLNCSNVGECVQIQTQNVCKCGPQRSGVGCEKIKSNNETFSSLSLLEITESYDSSSDDEYEDTQVLLASSWNSVLARVGHSMIQLNANHTYIFGGFDLNTLLDNLIILDLYNGTIQKVAEKQDEQTEKESERVVISPSGRFAHAAVRFKTGFFIHGGKTEVGVSNDLFYYNATNGRWSQLIPQANQSTIPKLMYHSMTLTPSGHIYVFGGAKSSGKFSSTLYQFHGDSPTNWTIVKSSCCGKETHRSYLGHTMSYWPQKNSLILFGGIGTSDYGRFSKLSSQLWIFMLNSTTWLHLDYKKNGGVPPGIYLERAFHTAHIVEQYLIIFGGYTHVHNKDETCYSNQMLVYNLECQIFLPITPPSASSSVSSSSEYRATRGLFGHQSVIVDDYLLIVGGYRGYLSQSVRKIPFPFTKSKSSRCSSFDRWRCSGEPQCGWCPTNGRCFDKLTGAANCTTNLQTAQCPGICPLLTSCQSCTSAFPGCVWCGTLEQCWKQTLEEVGSRTNVCNNPLDKSSQTSVVQCAEKSWRMGLTQFEHRFPPNFSNPDAVKVINSSVLIISREYGSTIPVDTPVTFALRGSLLGISHPIKKLELCALQAAVNLTLYSDEIFNSSYRWTDYQLCYNLTWPSSGNSVYLLPGQTIKFDLVASSFGKGVNQEKSGRVTIQLKYYSGPISSPRVLRKDHLIPFDGDSAKTDVHHHHHRHHHCLSYRSCLSCAGDTSCVWRLDTRLCIPRTIPIPSSNLNPLSGGEQALMYNPALPLIAHKSSLIIQPENCPGCSDMNFCEDCLDNNLGLECEWWDEEMSCQRLGRLENAIRQKDKCPESCSRRKTCSSCVDTVGKCVWCETRQECFIFSVYTSVYQFGQCFQWIDKADVCKRCDKQPTCESCVLNIGCGWSYDENGGSCSEGDFGGPYKNSSSSAVLNLISNVESSSRTLELLQDDHGRNKTWTYGECPDVNECELGIDDCHPNATCVNTPGSHACFCQPGFTGDGRTECEQTCREPCLHGTCSTEFVCECELGWTGSDCSEDCLCNNHSFCYSNGPGKCDKCQDFTTGENCELCAEGSYGNATLSNVGCIPCNCNGHGDVEVGLCDPIAGHCFCLNNTTGKDCSECGSGFYGDPTDAKPCYHSCSGRVLIVGRQGFFGSPPDLGSSFLSSRKRQQMMQQRNTSFVHVEHCLWIIKGEDFLKPSSLPLASGEEDDIDDETQQVLQPRMAGLLITIEPGLDIPCSHNTLAIHKGYSDFGVNGKAVPLVAAICSEKEDRDRRTTSNPTIIPVEGTVATIVLKYARMGSTKFSFNGSFKVLTEDQMEHLAFGTSPFSRNSATSGGPFNVSSLYDGTSPSLSVLSRYGHSLHVDQNNLWVFGGYSLSHGALDDIRGFSRKSNSWVPLTITVQQNEEAVPPARYFHGGVIDPHLMIFIHGGISANLTFLSDTWKFDTMHSRWSKFCEGPSESPKLAGHTLTLRPVPAAGPSEAMGGDSFTIVMIGGFNPEDGFSDKVYGIGPRECWSEVETTGSNPLGVYGHTTVYHRKTDAFYVFGGTLHHDTIGMQHGSISTSSKLYCLHWQSKKWSVLAPMEENQFGPYPTPRFLHSAVSTDDYMVVLGGIGSFNKEKTHTALVYVYQCNLWLLVGSEETTLNSIPESSSDTEETLFFTPKTPDTSRYASGTTVWKNDIFQMGGWKDGTTSESLFQITTPTDPCSLQKTKSRCKATLGCAFCSSNNNRSQQCYDAELDMPSACSFGASNIEFWKGITCTSTWMIQQGCGRFNSCTECLATWPSHPNISQSCQWCTNGKEGRCIPLRKKFEEDSPCGQKQWVITDSSQCPERLCSAPQCEKCTANTSGKCIWTRHVLRARERGWEFRLQPVYDWNCVRHVSSLDTSPNVPVVSSPPASCPIPCWHFDSCQECLESLGSEGGFHQCYWSVSQHRCISPAYSPLLCFGGICGPILKGSPSICPKACTTLRSCNSCLENPSCGWCAIEGENGEGVCLSTNAVSESSQCSNHSKWHYLKCAPENECTNGHHGCDSKSEQCIDLEEGYRCQCKSGFERSDTSCIPICSDGCVHGHCIEPQICECNFGYVGSNCSAQCDCHGHSNCAGVEELDVCLECKNNTMGPKCSQCKPMFVGDPRNNGACIACSDYCNGHSGICLSHGDYNKWCNGTNNKYLSSSQLMSKILSSGLQIGPSTTAFCCHCENQTSGDTCNDCISGFFSLPVMFSFSIIIIIYTSQFTFKYFFRFRGYDDKRLPCRKCECHGHGDTCDQVTGHDCNCDNNTESDSTASCHNTLKQNLHHQCWTRQCSKCRESYLGTPTNGHQCYMQMQMEEFYCFDPKSHDQSCAMKQKHALLSGRTVFFAVQPKFMNVNIRITLDVTHGSINVYLSPKDDTFVIKQENWVHRVDFDTKYGLTGDRKDSIFGKSTSFSMDNHNNKVDIDYEISNKTDDVEDSGVNRIIHKPSGVNSNSAYRFVEQEAAGYATYYTVQDPKAVLRVRNLRNRLVVTLPQESHDLRLTRFYLVLEGIGDVSFGSIVFRQDQLHIDLFIFFSVFFAAFFLFLASCGIAWKVKQNMESRRARNLHLTEMLTMAKRPFAVSTVLLQPDPSSGIAAAYTQCRKSCRKGCICLRPLSVEWLAGTNNSNAVCTMLIGMPGGNNAPVRMCIGSVLANLQRSNPPYHSRRRRLQH</sequence>
<dbReference type="PANTHER" id="PTHR46093:SF16">
    <property type="entry name" value="MULTIPLE EGF-LIKE-DOMAINS 8"/>
    <property type="match status" value="1"/>
</dbReference>
<dbReference type="SMART" id="SM00181">
    <property type="entry name" value="EGF"/>
    <property type="match status" value="6"/>
</dbReference>
<dbReference type="InterPro" id="IPR001881">
    <property type="entry name" value="EGF-like_Ca-bd_dom"/>
</dbReference>
<dbReference type="OrthoDB" id="263283at2759"/>
<dbReference type="InterPro" id="IPR024731">
    <property type="entry name" value="NELL2-like_EGF"/>
</dbReference>
<dbReference type="CDD" id="cd00054">
    <property type="entry name" value="EGF_CA"/>
    <property type="match status" value="1"/>
</dbReference>
<keyword evidence="9 16" id="KW-0472">Membrane</keyword>
<keyword evidence="8 16" id="KW-1133">Transmembrane helix</keyword>
<feature type="domain" description="Laminin EGF-like" evidence="20">
    <location>
        <begin position="1244"/>
        <end position="1294"/>
    </location>
</feature>
<keyword evidence="7" id="KW-0106">Calcium</keyword>
<evidence type="ECO:0000256" key="7">
    <source>
        <dbReference type="ARBA" id="ARBA00022837"/>
    </source>
</evidence>
<keyword evidence="10 13" id="KW-1015">Disulfide bond</keyword>
<evidence type="ECO:0000256" key="13">
    <source>
        <dbReference type="PROSITE-ProRule" id="PRU00076"/>
    </source>
</evidence>
<evidence type="ECO:0000256" key="9">
    <source>
        <dbReference type="ARBA" id="ARBA00023136"/>
    </source>
</evidence>
<dbReference type="Pfam" id="PF24981">
    <property type="entry name" value="Beta-prop_ATRN-LZTR1"/>
    <property type="match status" value="2"/>
</dbReference>
<evidence type="ECO:0000256" key="6">
    <source>
        <dbReference type="ARBA" id="ARBA00022737"/>
    </source>
</evidence>
<dbReference type="FunFam" id="2.10.25.10:FF:000202">
    <property type="entry name" value="Multiple epidermal growth factor-like domains 8"/>
    <property type="match status" value="1"/>
</dbReference>
<dbReference type="GO" id="GO:0016020">
    <property type="term" value="C:membrane"/>
    <property type="evidence" value="ECO:0007669"/>
    <property type="project" value="UniProtKB-SubCell"/>
</dbReference>
<evidence type="ECO:0000256" key="11">
    <source>
        <dbReference type="ARBA" id="ARBA00023180"/>
    </source>
</evidence>
<feature type="disulfide bond" evidence="14">
    <location>
        <begin position="1278"/>
        <end position="1292"/>
    </location>
</feature>
<feature type="disulfide bond" evidence="13">
    <location>
        <begin position="189"/>
        <end position="198"/>
    </location>
</feature>
<dbReference type="SUPFAM" id="SSF57184">
    <property type="entry name" value="Growth factor receptor domain"/>
    <property type="match status" value="1"/>
</dbReference>
<evidence type="ECO:0000256" key="2">
    <source>
        <dbReference type="ARBA" id="ARBA00022441"/>
    </source>
</evidence>
<feature type="chain" id="PRO_5012850208" evidence="17">
    <location>
        <begin position="18"/>
        <end position="2839"/>
    </location>
</feature>
<dbReference type="InterPro" id="IPR000152">
    <property type="entry name" value="EGF-type_Asp/Asn_hydroxyl_site"/>
</dbReference>
<feature type="domain" description="Laminin EGF-like" evidence="20">
    <location>
        <begin position="2250"/>
        <end position="2298"/>
    </location>
</feature>
<evidence type="ECO:0000259" key="19">
    <source>
        <dbReference type="PROSITE" id="PS50026"/>
    </source>
</evidence>
<dbReference type="FunFam" id="2.10.25.10:FF:000188">
    <property type="entry name" value="Laminin subunit gamma 2"/>
    <property type="match status" value="1"/>
</dbReference>
<keyword evidence="11" id="KW-0325">Glycoprotein</keyword>
<feature type="disulfide bond" evidence="13">
    <location>
        <begin position="168"/>
        <end position="178"/>
    </location>
</feature>
<dbReference type="PROSITE" id="PS00022">
    <property type="entry name" value="EGF_1"/>
    <property type="match status" value="1"/>
</dbReference>
<dbReference type="SUPFAM" id="SSF117281">
    <property type="entry name" value="Kelch motif"/>
    <property type="match status" value="2"/>
</dbReference>
<dbReference type="PROSITE" id="PS00010">
    <property type="entry name" value="ASX_HYDROXYL"/>
    <property type="match status" value="1"/>
</dbReference>
<feature type="disulfide bond" evidence="14">
    <location>
        <begin position="2270"/>
        <end position="2279"/>
    </location>
</feature>
<dbReference type="Pfam" id="PF00431">
    <property type="entry name" value="CUB"/>
    <property type="match status" value="1"/>
</dbReference>
<dbReference type="InterPro" id="IPR056737">
    <property type="entry name" value="Beta-prop_ATRN-MKLN-like"/>
</dbReference>
<organism evidence="21 22">
    <name type="scientific">Folsomia candida</name>
    <name type="common">Springtail</name>
    <dbReference type="NCBI Taxonomy" id="158441"/>
    <lineage>
        <taxon>Eukaryota</taxon>
        <taxon>Metazoa</taxon>
        <taxon>Ecdysozoa</taxon>
        <taxon>Arthropoda</taxon>
        <taxon>Hexapoda</taxon>
        <taxon>Collembola</taxon>
        <taxon>Entomobryomorpha</taxon>
        <taxon>Isotomoidea</taxon>
        <taxon>Isotomidae</taxon>
        <taxon>Proisotominae</taxon>
        <taxon>Folsomia</taxon>
    </lineage>
</organism>
<dbReference type="PROSITE" id="PS01180">
    <property type="entry name" value="CUB"/>
    <property type="match status" value="1"/>
</dbReference>
<evidence type="ECO:0000256" key="12">
    <source>
        <dbReference type="ARBA" id="ARBA00023292"/>
    </source>
</evidence>
<evidence type="ECO:0000256" key="17">
    <source>
        <dbReference type="SAM" id="SignalP"/>
    </source>
</evidence>
<dbReference type="CDD" id="cd00055">
    <property type="entry name" value="EGF_Lam"/>
    <property type="match status" value="4"/>
</dbReference>
<evidence type="ECO:0000256" key="1">
    <source>
        <dbReference type="ARBA" id="ARBA00004479"/>
    </source>
</evidence>
<evidence type="ECO:0000256" key="8">
    <source>
        <dbReference type="ARBA" id="ARBA00022989"/>
    </source>
</evidence>
<dbReference type="PROSITE" id="PS01248">
    <property type="entry name" value="EGF_LAM_1"/>
    <property type="match status" value="3"/>
</dbReference>
<evidence type="ECO:0000313" key="22">
    <source>
        <dbReference type="Proteomes" id="UP000198287"/>
    </source>
</evidence>
<feature type="transmembrane region" description="Helical" evidence="16">
    <location>
        <begin position="2696"/>
        <end position="2720"/>
    </location>
</feature>
<dbReference type="SUPFAM" id="SSF50965">
    <property type="entry name" value="Galactose oxidase, central domain"/>
    <property type="match status" value="1"/>
</dbReference>
<dbReference type="InterPro" id="IPR009030">
    <property type="entry name" value="Growth_fac_rcpt_cys_sf"/>
</dbReference>
<dbReference type="EMBL" id="LNIX01000001">
    <property type="protein sequence ID" value="OXA64418.1"/>
    <property type="molecule type" value="Genomic_DNA"/>
</dbReference>
<dbReference type="Proteomes" id="UP000198287">
    <property type="component" value="Unassembled WGS sequence"/>
</dbReference>
<evidence type="ECO:0000256" key="4">
    <source>
        <dbReference type="ARBA" id="ARBA00022692"/>
    </source>
</evidence>
<comment type="subcellular location">
    <subcellularLocation>
        <location evidence="1">Membrane</location>
        <topology evidence="1">Single-pass type I membrane protein</topology>
    </subcellularLocation>
</comment>
<feature type="disulfide bond" evidence="14">
    <location>
        <begin position="1266"/>
        <end position="1275"/>
    </location>
</feature>
<dbReference type="Pfam" id="PF00053">
    <property type="entry name" value="EGF_laminin"/>
    <property type="match status" value="2"/>
</dbReference>
<feature type="domain" description="CUB" evidence="18">
    <location>
        <begin position="52"/>
        <end position="166"/>
    </location>
</feature>
<dbReference type="CDD" id="cd00041">
    <property type="entry name" value="CUB"/>
    <property type="match status" value="1"/>
</dbReference>
<dbReference type="GO" id="GO:0005509">
    <property type="term" value="F:calcium ion binding"/>
    <property type="evidence" value="ECO:0007669"/>
    <property type="project" value="InterPro"/>
</dbReference>
<dbReference type="SMART" id="SM00423">
    <property type="entry name" value="PSI"/>
    <property type="match status" value="9"/>
</dbReference>
<evidence type="ECO:0000256" key="5">
    <source>
        <dbReference type="ARBA" id="ARBA00022729"/>
    </source>
</evidence>
<dbReference type="SMART" id="SM00180">
    <property type="entry name" value="EGF_Lam"/>
    <property type="match status" value="3"/>
</dbReference>
<feature type="region of interest" description="Disordered" evidence="15">
    <location>
        <begin position="15"/>
        <end position="35"/>
    </location>
</feature>
<dbReference type="Pfam" id="PF24973">
    <property type="entry name" value="EGF_LMN_ATRN"/>
    <property type="match status" value="2"/>
</dbReference>
<keyword evidence="3 13" id="KW-0245">EGF-like domain</keyword>
<keyword evidence="2" id="KW-0880">Kelch repeat</keyword>
<feature type="domain" description="EGF-like" evidence="19">
    <location>
        <begin position="164"/>
        <end position="199"/>
    </location>
</feature>
<dbReference type="SUPFAM" id="SSF57196">
    <property type="entry name" value="EGF/Laminin"/>
    <property type="match status" value="3"/>
</dbReference>
<dbReference type="InterPro" id="IPR049883">
    <property type="entry name" value="NOTCH1_EGF-like"/>
</dbReference>
<comment type="caution">
    <text evidence="13">Lacks conserved residue(s) required for the propagation of feature annotation.</text>
</comment>
<dbReference type="SMART" id="SM00042">
    <property type="entry name" value="CUB"/>
    <property type="match status" value="1"/>
</dbReference>
<feature type="domain" description="EGF-like" evidence="19">
    <location>
        <begin position="1121"/>
        <end position="1162"/>
    </location>
</feature>
<keyword evidence="12 14" id="KW-0424">Laminin EGF-like domain</keyword>
<feature type="disulfide bond" evidence="14">
    <location>
        <begin position="2282"/>
        <end position="2296"/>
    </location>
</feature>
<evidence type="ECO:0000313" key="21">
    <source>
        <dbReference type="EMBL" id="OXA64418.1"/>
    </source>
</evidence>
<accession>A0A226F4P6</accession>
<evidence type="ECO:0000256" key="10">
    <source>
        <dbReference type="ARBA" id="ARBA00023157"/>
    </source>
</evidence>
<evidence type="ECO:0000259" key="18">
    <source>
        <dbReference type="PROSITE" id="PS01180"/>
    </source>
</evidence>
<dbReference type="SUPFAM" id="SSF49854">
    <property type="entry name" value="Spermadhesin, CUB domain"/>
    <property type="match status" value="1"/>
</dbReference>
<dbReference type="InterPro" id="IPR035914">
    <property type="entry name" value="Sperma_CUB_dom_sf"/>
</dbReference>
<dbReference type="GO" id="GO:0005604">
    <property type="term" value="C:basement membrane"/>
    <property type="evidence" value="ECO:0007669"/>
    <property type="project" value="UniProtKB-ARBA"/>
</dbReference>
<dbReference type="InterPro" id="IPR000859">
    <property type="entry name" value="CUB_dom"/>
</dbReference>
<dbReference type="InterPro" id="IPR011043">
    <property type="entry name" value="Gal_Oxase/kelch_b-propeller"/>
</dbReference>
<keyword evidence="4 16" id="KW-0812">Transmembrane</keyword>
<evidence type="ECO:0000256" key="15">
    <source>
        <dbReference type="SAM" id="MobiDB-lite"/>
    </source>
</evidence>
<dbReference type="Pfam" id="PF07645">
    <property type="entry name" value="EGF_CA"/>
    <property type="match status" value="1"/>
</dbReference>
<keyword evidence="6" id="KW-0677">Repeat</keyword>
<evidence type="ECO:0000256" key="14">
    <source>
        <dbReference type="PROSITE-ProRule" id="PRU00460"/>
    </source>
</evidence>
<dbReference type="PROSITE" id="PS50027">
    <property type="entry name" value="EGF_LAM_2"/>
    <property type="match status" value="2"/>
</dbReference>
<dbReference type="GO" id="GO:0048731">
    <property type="term" value="P:system development"/>
    <property type="evidence" value="ECO:0007669"/>
    <property type="project" value="UniProtKB-ARBA"/>
</dbReference>
<dbReference type="Pfam" id="PF12947">
    <property type="entry name" value="EGF_3"/>
    <property type="match status" value="1"/>
</dbReference>
<proteinExistence type="predicted"/>
<reference evidence="21 22" key="1">
    <citation type="submission" date="2015-12" db="EMBL/GenBank/DDBJ databases">
        <title>The genome of Folsomia candida.</title>
        <authorList>
            <person name="Faddeeva A."/>
            <person name="Derks M.F."/>
            <person name="Anvar Y."/>
            <person name="Smit S."/>
            <person name="Van Straalen N."/>
            <person name="Roelofs D."/>
        </authorList>
    </citation>
    <scope>NUCLEOTIDE SEQUENCE [LARGE SCALE GENOMIC DNA]</scope>
    <source>
        <strain evidence="21 22">VU population</strain>
        <tissue evidence="21">Whole body</tissue>
    </source>
</reference>
<dbReference type="PROSITE" id="PS01186">
    <property type="entry name" value="EGF_2"/>
    <property type="match status" value="2"/>
</dbReference>
<evidence type="ECO:0000256" key="3">
    <source>
        <dbReference type="ARBA" id="ARBA00022536"/>
    </source>
</evidence>
<dbReference type="PANTHER" id="PTHR46093">
    <property type="entry name" value="ACYL-COA-BINDING DOMAIN-CONTAINING PROTEIN 5"/>
    <property type="match status" value="1"/>
</dbReference>
<dbReference type="GO" id="GO:0048513">
    <property type="term" value="P:animal organ development"/>
    <property type="evidence" value="ECO:0007669"/>
    <property type="project" value="UniProtKB-ARBA"/>
</dbReference>
<evidence type="ECO:0000259" key="20">
    <source>
        <dbReference type="PROSITE" id="PS50027"/>
    </source>
</evidence>
<keyword evidence="5 17" id="KW-0732">Signal</keyword>
<feature type="compositionally biased region" description="Polar residues" evidence="15">
    <location>
        <begin position="15"/>
        <end position="28"/>
    </location>
</feature>
<dbReference type="Gene3D" id="2.10.25.10">
    <property type="entry name" value="Laminin"/>
    <property type="match status" value="6"/>
</dbReference>
<protein>
    <submittedName>
        <fullName evidence="21">Multiple epidermal growth factor-like domains protein 8</fullName>
    </submittedName>
</protein>
<comment type="caution">
    <text evidence="21">The sequence shown here is derived from an EMBL/GenBank/DDBJ whole genome shotgun (WGS) entry which is preliminary data.</text>
</comment>
<keyword evidence="22" id="KW-1185">Reference proteome</keyword>
<dbReference type="InterPro" id="IPR016201">
    <property type="entry name" value="PSI"/>
</dbReference>
<gene>
    <name evidence="21" type="ORF">Fcan01_03074</name>
</gene>
<dbReference type="OMA" id="PVCQWCD"/>
<dbReference type="Gene3D" id="2.60.120.290">
    <property type="entry name" value="Spermadhesin, CUB domain"/>
    <property type="match status" value="1"/>
</dbReference>
<dbReference type="InterPro" id="IPR015915">
    <property type="entry name" value="Kelch-typ_b-propeller"/>
</dbReference>
<dbReference type="InterPro" id="IPR056863">
    <property type="entry name" value="LMN_ATRN_NET-like_EGF"/>
</dbReference>
<dbReference type="Gene3D" id="2.120.10.80">
    <property type="entry name" value="Kelch-type beta propeller"/>
    <property type="match status" value="3"/>
</dbReference>
<dbReference type="InterPro" id="IPR000742">
    <property type="entry name" value="EGF"/>
</dbReference>
<dbReference type="PROSITE" id="PS50026">
    <property type="entry name" value="EGF_3"/>
    <property type="match status" value="2"/>
</dbReference>
<dbReference type="SMART" id="SM00179">
    <property type="entry name" value="EGF_CA"/>
    <property type="match status" value="2"/>
</dbReference>
<dbReference type="InterPro" id="IPR002049">
    <property type="entry name" value="LE_dom"/>
</dbReference>
<name>A0A226F4P6_FOLCA</name>